<name>A0A4R2D010_SHIGR</name>
<dbReference type="GO" id="GO:0008757">
    <property type="term" value="F:S-adenosylmethionine-dependent methyltransferase activity"/>
    <property type="evidence" value="ECO:0007669"/>
    <property type="project" value="InterPro"/>
</dbReference>
<evidence type="ECO:0000259" key="4">
    <source>
        <dbReference type="Pfam" id="PF13649"/>
    </source>
</evidence>
<proteinExistence type="predicted"/>
<evidence type="ECO:0000256" key="1">
    <source>
        <dbReference type="ARBA" id="ARBA00022603"/>
    </source>
</evidence>
<gene>
    <name evidence="5" type="ORF">EV665_105109</name>
</gene>
<evidence type="ECO:0000256" key="2">
    <source>
        <dbReference type="ARBA" id="ARBA00022679"/>
    </source>
</evidence>
<reference evidence="5 6" key="1">
    <citation type="submission" date="2019-03" db="EMBL/GenBank/DDBJ databases">
        <title>Genomic Encyclopedia of Type Strains, Phase IV (KMG-IV): sequencing the most valuable type-strain genomes for metagenomic binning, comparative biology and taxonomic classification.</title>
        <authorList>
            <person name="Goeker M."/>
        </authorList>
    </citation>
    <scope>NUCLEOTIDE SEQUENCE [LARGE SCALE GENOMIC DNA]</scope>
    <source>
        <strain evidence="5 6">DSM 18401</strain>
    </source>
</reference>
<evidence type="ECO:0000313" key="5">
    <source>
        <dbReference type="EMBL" id="TCN46022.1"/>
    </source>
</evidence>
<dbReference type="Pfam" id="PF13649">
    <property type="entry name" value="Methyltransf_25"/>
    <property type="match status" value="1"/>
</dbReference>
<sequence>MANGHHEGALGAVYNASGTEEVAALYDGWAETYDADMASAGYRHPSICVALLARHLPRGAAPLLDAGAGTGLIGEWLAILGYAHVEGLDISEGMLQRAAAKAVYAALHRAALGNPLPFPDGHFAGIVSAGVFTSGHVGVEGLPELIRITRPGGVLVLTVKNTLWNDGFSDRLAALEREGILARAEETAPYVSMPGETGTVPSRGVVLKVLRHA</sequence>
<dbReference type="InterPro" id="IPR041698">
    <property type="entry name" value="Methyltransf_25"/>
</dbReference>
<keyword evidence="3" id="KW-0949">S-adenosyl-L-methionine</keyword>
<feature type="domain" description="Methyltransferase" evidence="4">
    <location>
        <begin position="64"/>
        <end position="153"/>
    </location>
</feature>
<dbReference type="InterPro" id="IPR029063">
    <property type="entry name" value="SAM-dependent_MTases_sf"/>
</dbReference>
<organism evidence="5 6">
    <name type="scientific">Shinella granuli</name>
    <dbReference type="NCBI Taxonomy" id="323621"/>
    <lineage>
        <taxon>Bacteria</taxon>
        <taxon>Pseudomonadati</taxon>
        <taxon>Pseudomonadota</taxon>
        <taxon>Alphaproteobacteria</taxon>
        <taxon>Hyphomicrobiales</taxon>
        <taxon>Rhizobiaceae</taxon>
        <taxon>Shinella</taxon>
    </lineage>
</organism>
<keyword evidence="1 5" id="KW-0489">Methyltransferase</keyword>
<accession>A0A4R2D010</accession>
<dbReference type="AlphaFoldDB" id="A0A4R2D010"/>
<dbReference type="CDD" id="cd02440">
    <property type="entry name" value="AdoMet_MTases"/>
    <property type="match status" value="1"/>
</dbReference>
<keyword evidence="6" id="KW-1185">Reference proteome</keyword>
<evidence type="ECO:0000256" key="3">
    <source>
        <dbReference type="ARBA" id="ARBA00022691"/>
    </source>
</evidence>
<dbReference type="SUPFAM" id="SSF53335">
    <property type="entry name" value="S-adenosyl-L-methionine-dependent methyltransferases"/>
    <property type="match status" value="1"/>
</dbReference>
<dbReference type="Proteomes" id="UP000295351">
    <property type="component" value="Unassembled WGS sequence"/>
</dbReference>
<dbReference type="PANTHER" id="PTHR43464:SF19">
    <property type="entry name" value="UBIQUINONE BIOSYNTHESIS O-METHYLTRANSFERASE, MITOCHONDRIAL"/>
    <property type="match status" value="1"/>
</dbReference>
<dbReference type="EMBL" id="SLVX01000005">
    <property type="protein sequence ID" value="TCN46022.1"/>
    <property type="molecule type" value="Genomic_DNA"/>
</dbReference>
<keyword evidence="2 5" id="KW-0808">Transferase</keyword>
<comment type="caution">
    <text evidence="5">The sequence shown here is derived from an EMBL/GenBank/DDBJ whole genome shotgun (WGS) entry which is preliminary data.</text>
</comment>
<evidence type="ECO:0000313" key="6">
    <source>
        <dbReference type="Proteomes" id="UP000295351"/>
    </source>
</evidence>
<protein>
    <submittedName>
        <fullName evidence="5">Methyltransferase family protein</fullName>
    </submittedName>
</protein>
<dbReference type="RefSeq" id="WP_064332971.1">
    <property type="nucleotide sequence ID" value="NZ_BAABEI010000002.1"/>
</dbReference>
<dbReference type="PANTHER" id="PTHR43464">
    <property type="entry name" value="METHYLTRANSFERASE"/>
    <property type="match status" value="1"/>
</dbReference>
<dbReference type="GO" id="GO:0032259">
    <property type="term" value="P:methylation"/>
    <property type="evidence" value="ECO:0007669"/>
    <property type="project" value="UniProtKB-KW"/>
</dbReference>
<dbReference type="Gene3D" id="3.40.50.150">
    <property type="entry name" value="Vaccinia Virus protein VP39"/>
    <property type="match status" value="1"/>
</dbReference>